<evidence type="ECO:0000313" key="2">
    <source>
        <dbReference type="Proteomes" id="UP000626554"/>
    </source>
</evidence>
<protein>
    <recommendedName>
        <fullName evidence="3">TonB C-terminal domain-containing protein</fullName>
    </recommendedName>
</protein>
<evidence type="ECO:0000313" key="1">
    <source>
        <dbReference type="EMBL" id="NVO86859.1"/>
    </source>
</evidence>
<proteinExistence type="predicted"/>
<reference evidence="1 2" key="1">
    <citation type="submission" date="2020-05" db="EMBL/GenBank/DDBJ databases">
        <title>Hymenobacter terrestris sp. nov. and Hymenobacter lapidiphilus sp. nov., isolated from regoliths in Antarctica.</title>
        <authorList>
            <person name="Sedlacek I."/>
            <person name="Pantucek R."/>
            <person name="Zeman M."/>
            <person name="Holochova P."/>
            <person name="Kralova S."/>
            <person name="Stankova E."/>
            <person name="Sedo O."/>
            <person name="Micenkova L."/>
            <person name="Svec P."/>
            <person name="Gupta V."/>
            <person name="Sood U."/>
            <person name="Korpole U.S."/>
            <person name="Lal R."/>
        </authorList>
    </citation>
    <scope>NUCLEOTIDE SEQUENCE [LARGE SCALE GENOMIC DNA]</scope>
    <source>
        <strain evidence="1 2">P5252</strain>
    </source>
</reference>
<dbReference type="EMBL" id="JABKAV010000160">
    <property type="protein sequence ID" value="NVO86859.1"/>
    <property type="molecule type" value="Genomic_DNA"/>
</dbReference>
<sequence>MPTLNGQGAVTASITAINQYLIVPLDAPDSRVFVQFEVDKEGHVRHPRIAKGLRADVDSAVIAATR</sequence>
<name>A0ABX2Q8F2_9BACT</name>
<keyword evidence="2" id="KW-1185">Reference proteome</keyword>
<gene>
    <name evidence="1" type="ORF">HW556_18430</name>
</gene>
<dbReference type="RefSeq" id="WP_176901574.1">
    <property type="nucleotide sequence ID" value="NZ_JABKAV010000160.1"/>
</dbReference>
<evidence type="ECO:0008006" key="3">
    <source>
        <dbReference type="Google" id="ProtNLM"/>
    </source>
</evidence>
<dbReference type="Proteomes" id="UP000626554">
    <property type="component" value="Unassembled WGS sequence"/>
</dbReference>
<comment type="caution">
    <text evidence="1">The sequence shown here is derived from an EMBL/GenBank/DDBJ whole genome shotgun (WGS) entry which is preliminary data.</text>
</comment>
<organism evidence="1 2">
    <name type="scientific">Hymenobacter terrestris</name>
    <dbReference type="NCBI Taxonomy" id="2748310"/>
    <lineage>
        <taxon>Bacteria</taxon>
        <taxon>Pseudomonadati</taxon>
        <taxon>Bacteroidota</taxon>
        <taxon>Cytophagia</taxon>
        <taxon>Cytophagales</taxon>
        <taxon>Hymenobacteraceae</taxon>
        <taxon>Hymenobacter</taxon>
    </lineage>
</organism>
<accession>A0ABX2Q8F2</accession>